<evidence type="ECO:0000313" key="6">
    <source>
        <dbReference type="Proteomes" id="UP000041882"/>
    </source>
</evidence>
<keyword evidence="2" id="KW-0479">Metal-binding</keyword>
<dbReference type="InterPro" id="IPR006650">
    <property type="entry name" value="A/AMP_deam_AS"/>
</dbReference>
<gene>
    <name evidence="5" type="ORF">ERS008472_03440</name>
</gene>
<dbReference type="GO" id="GO:0046872">
    <property type="term" value="F:metal ion binding"/>
    <property type="evidence" value="ECO:0007669"/>
    <property type="project" value="UniProtKB-KW"/>
</dbReference>
<organism evidence="5 6">
    <name type="scientific">Yersinia thracica</name>
    <dbReference type="NCBI Taxonomy" id="2890319"/>
    <lineage>
        <taxon>Bacteria</taxon>
        <taxon>Pseudomonadati</taxon>
        <taxon>Pseudomonadota</taxon>
        <taxon>Gammaproteobacteria</taxon>
        <taxon>Enterobacterales</taxon>
        <taxon>Yersiniaceae</taxon>
        <taxon>Yersinia</taxon>
    </lineage>
</organism>
<name>A0A0T9QM13_9GAMM</name>
<dbReference type="GO" id="GO:0009168">
    <property type="term" value="P:purine ribonucleoside monophosphate biosynthetic process"/>
    <property type="evidence" value="ECO:0007669"/>
    <property type="project" value="InterPro"/>
</dbReference>
<reference evidence="6" key="1">
    <citation type="submission" date="2015-03" db="EMBL/GenBank/DDBJ databases">
        <authorList>
            <consortium name="Pathogen Informatics"/>
            <person name="Murphy D."/>
        </authorList>
    </citation>
    <scope>NUCLEOTIDE SEQUENCE [LARGE SCALE GENOMIC DNA]</scope>
    <source>
        <strain evidence="6">IP6945</strain>
    </source>
</reference>
<dbReference type="EMBL" id="CQAW01000020">
    <property type="protein sequence ID" value="CNI18099.1"/>
    <property type="molecule type" value="Genomic_DNA"/>
</dbReference>
<protein>
    <submittedName>
        <fullName evidence="5">Uncharacterized protein</fullName>
    </submittedName>
</protein>
<evidence type="ECO:0000313" key="5">
    <source>
        <dbReference type="EMBL" id="CNI18099.1"/>
    </source>
</evidence>
<dbReference type="Proteomes" id="UP000041882">
    <property type="component" value="Unassembled WGS sequence"/>
</dbReference>
<evidence type="ECO:0000256" key="3">
    <source>
        <dbReference type="ARBA" id="ARBA00022801"/>
    </source>
</evidence>
<proteinExistence type="predicted"/>
<dbReference type="GO" id="GO:0019239">
    <property type="term" value="F:deaminase activity"/>
    <property type="evidence" value="ECO:0007669"/>
    <property type="project" value="InterPro"/>
</dbReference>
<evidence type="ECO:0000256" key="4">
    <source>
        <dbReference type="ARBA" id="ARBA00022833"/>
    </source>
</evidence>
<dbReference type="AlphaFoldDB" id="A0A0T9QM13"/>
<keyword evidence="6" id="KW-1185">Reference proteome</keyword>
<comment type="cofactor">
    <cofactor evidence="1">
        <name>Zn(2+)</name>
        <dbReference type="ChEBI" id="CHEBI:29105"/>
    </cofactor>
</comment>
<sequence>MIKLSKIKLSEYDRRQLSLMKERLSSFMSNNLSLKDLIDDLEGLLDCLESINAEWKEAFHEHWFMLEQVYAVALFRNESINSDDPDILEAVKQLEALLNS</sequence>
<evidence type="ECO:0000256" key="1">
    <source>
        <dbReference type="ARBA" id="ARBA00001947"/>
    </source>
</evidence>
<keyword evidence="4" id="KW-0862">Zinc</keyword>
<evidence type="ECO:0000256" key="2">
    <source>
        <dbReference type="ARBA" id="ARBA00022723"/>
    </source>
</evidence>
<keyword evidence="3" id="KW-0378">Hydrolase</keyword>
<dbReference type="RefSeq" id="WP_050115917.1">
    <property type="nucleotide sequence ID" value="NZ_CABHXQ010000059.1"/>
</dbReference>
<dbReference type="PROSITE" id="PS00485">
    <property type="entry name" value="A_DEAMINASE"/>
    <property type="match status" value="1"/>
</dbReference>
<accession>A0A0T9QM13</accession>